<evidence type="ECO:0000313" key="4">
    <source>
        <dbReference type="Proteomes" id="UP000553888"/>
    </source>
</evidence>
<feature type="transmembrane region" description="Helical" evidence="1">
    <location>
        <begin position="172"/>
        <end position="194"/>
    </location>
</feature>
<organism evidence="3 4">
    <name type="scientific">Schumannella luteola</name>
    <dbReference type="NCBI Taxonomy" id="472059"/>
    <lineage>
        <taxon>Bacteria</taxon>
        <taxon>Bacillati</taxon>
        <taxon>Actinomycetota</taxon>
        <taxon>Actinomycetes</taxon>
        <taxon>Micrococcales</taxon>
        <taxon>Microbacteriaceae</taxon>
        <taxon>Schumannella</taxon>
    </lineage>
</organism>
<reference evidence="3 4" key="1">
    <citation type="submission" date="2020-07" db="EMBL/GenBank/DDBJ databases">
        <title>Sequencing the genomes of 1000 actinobacteria strains.</title>
        <authorList>
            <person name="Klenk H.-P."/>
        </authorList>
    </citation>
    <scope>NUCLEOTIDE SEQUENCE [LARGE SCALE GENOMIC DNA]</scope>
    <source>
        <strain evidence="3 4">DSM 23141</strain>
    </source>
</reference>
<proteinExistence type="predicted"/>
<dbReference type="AlphaFoldDB" id="A0A852YN86"/>
<feature type="transmembrane region" description="Helical" evidence="1">
    <location>
        <begin position="55"/>
        <end position="75"/>
    </location>
</feature>
<feature type="transmembrane region" description="Helical" evidence="1">
    <location>
        <begin position="206"/>
        <end position="226"/>
    </location>
</feature>
<dbReference type="RefSeq" id="WP_179567217.1">
    <property type="nucleotide sequence ID" value="NZ_JACBZY010000001.1"/>
</dbReference>
<evidence type="ECO:0000313" key="3">
    <source>
        <dbReference type="EMBL" id="NYG99189.1"/>
    </source>
</evidence>
<dbReference type="Pfam" id="PF13845">
    <property type="entry name" value="Septum_form"/>
    <property type="match status" value="1"/>
</dbReference>
<feature type="domain" description="Septum formation-related" evidence="2">
    <location>
        <begin position="247"/>
        <end position="348"/>
    </location>
</feature>
<dbReference type="Proteomes" id="UP000553888">
    <property type="component" value="Unassembled WGS sequence"/>
</dbReference>
<evidence type="ECO:0000259" key="2">
    <source>
        <dbReference type="Pfam" id="PF13845"/>
    </source>
</evidence>
<sequence>MNINGQSGPRDWSPPEYGERIPGYVPTPVPVLPVLPAQGYGSGGRARGPHRGGTFRRGVLSSLLVIPLGIVAWLLLWQFGVVSAAVGWMVGALAVLLFRWGSGGVISRRGIGALVLVVSLTVLLALGSAVLYDDARAYVAAPGSALHIARTALPDPAFWSWEVAGFAHKMSVIWPEVAAGFALAAIGLIPPLAMARRARPSGGARAASIALSIVSIVVVGAVAITLRPGGAGSADLTRLERSGLIVGDCITQPADPAAPIEAADLPRVDCAEPHWGEVVFVGTTPGRDGLTAYPGDDWLTQDADARCARAFADYVGLPPTQSTLGRQFFVPTAEGWVQGDRGEVCAVFDPTLPSFAGSLEQVAR</sequence>
<comment type="caution">
    <text evidence="3">The sequence shown here is derived from an EMBL/GenBank/DDBJ whole genome shotgun (WGS) entry which is preliminary data.</text>
</comment>
<gene>
    <name evidence="3" type="ORF">BJ979_001815</name>
</gene>
<feature type="transmembrane region" description="Helical" evidence="1">
    <location>
        <begin position="110"/>
        <end position="132"/>
    </location>
</feature>
<keyword evidence="1" id="KW-1133">Transmembrane helix</keyword>
<evidence type="ECO:0000256" key="1">
    <source>
        <dbReference type="SAM" id="Phobius"/>
    </source>
</evidence>
<dbReference type="InterPro" id="IPR026004">
    <property type="entry name" value="Septum_form"/>
</dbReference>
<keyword evidence="1" id="KW-0812">Transmembrane</keyword>
<accession>A0A852YN86</accession>
<dbReference type="EMBL" id="JACBZY010000001">
    <property type="protein sequence ID" value="NYG99189.1"/>
    <property type="molecule type" value="Genomic_DNA"/>
</dbReference>
<protein>
    <recommendedName>
        <fullName evidence="2">Septum formation-related domain-containing protein</fullName>
    </recommendedName>
</protein>
<keyword evidence="1" id="KW-0472">Membrane</keyword>
<name>A0A852YN86_9MICO</name>
<feature type="transmembrane region" description="Helical" evidence="1">
    <location>
        <begin position="81"/>
        <end position="98"/>
    </location>
</feature>
<keyword evidence="4" id="KW-1185">Reference proteome</keyword>